<dbReference type="SUPFAM" id="SSF53335">
    <property type="entry name" value="S-adenosyl-L-methionine-dependent methyltransferases"/>
    <property type="match status" value="1"/>
</dbReference>
<dbReference type="AlphaFoldDB" id="A0A167PMR9"/>
<dbReference type="EMBL" id="AZHB01000021">
    <property type="protein sequence ID" value="OAA56829.1"/>
    <property type="molecule type" value="Genomic_DNA"/>
</dbReference>
<dbReference type="GeneID" id="30023637"/>
<dbReference type="Gene3D" id="3.40.50.150">
    <property type="entry name" value="Vaccinia Virus protein VP39"/>
    <property type="match status" value="1"/>
</dbReference>
<reference evidence="1 2" key="1">
    <citation type="journal article" date="2016" name="Genome Biol. Evol.">
        <title>Divergent and convergent evolution of fungal pathogenicity.</title>
        <authorList>
            <person name="Shang Y."/>
            <person name="Xiao G."/>
            <person name="Zheng P."/>
            <person name="Cen K."/>
            <person name="Zhan S."/>
            <person name="Wang C."/>
        </authorList>
    </citation>
    <scope>NUCLEOTIDE SEQUENCE [LARGE SCALE GENOMIC DNA]</scope>
    <source>
        <strain evidence="1 2">ARSEF 2679</strain>
    </source>
</reference>
<organism evidence="1 2">
    <name type="scientific">Cordyceps fumosorosea (strain ARSEF 2679)</name>
    <name type="common">Isaria fumosorosea</name>
    <dbReference type="NCBI Taxonomy" id="1081104"/>
    <lineage>
        <taxon>Eukaryota</taxon>
        <taxon>Fungi</taxon>
        <taxon>Dikarya</taxon>
        <taxon>Ascomycota</taxon>
        <taxon>Pezizomycotina</taxon>
        <taxon>Sordariomycetes</taxon>
        <taxon>Hypocreomycetidae</taxon>
        <taxon>Hypocreales</taxon>
        <taxon>Cordycipitaceae</taxon>
        <taxon>Cordyceps</taxon>
    </lineage>
</organism>
<dbReference type="Pfam" id="PF10294">
    <property type="entry name" value="Methyltransf_16"/>
    <property type="match status" value="1"/>
</dbReference>
<dbReference type="STRING" id="1081104.A0A167PMR9"/>
<dbReference type="PANTHER" id="PTHR14614">
    <property type="entry name" value="HEPATOCELLULAR CARCINOMA-ASSOCIATED ANTIGEN"/>
    <property type="match status" value="1"/>
</dbReference>
<dbReference type="GO" id="GO:0008757">
    <property type="term" value="F:S-adenosylmethionine-dependent methyltransferase activity"/>
    <property type="evidence" value="ECO:0007669"/>
    <property type="project" value="UniProtKB-ARBA"/>
</dbReference>
<keyword evidence="2" id="KW-1185">Reference proteome</keyword>
<evidence type="ECO:0008006" key="3">
    <source>
        <dbReference type="Google" id="ProtNLM"/>
    </source>
</evidence>
<dbReference type="PANTHER" id="PTHR14614:SF130">
    <property type="entry name" value="PROTEIN-LYSINE N-METHYLTRANSFERASE EEF2KMT"/>
    <property type="match status" value="1"/>
</dbReference>
<dbReference type="OrthoDB" id="194386at2759"/>
<evidence type="ECO:0000313" key="1">
    <source>
        <dbReference type="EMBL" id="OAA56829.1"/>
    </source>
</evidence>
<dbReference type="InterPro" id="IPR019410">
    <property type="entry name" value="Methyltransf_16"/>
</dbReference>
<dbReference type="RefSeq" id="XP_018701860.1">
    <property type="nucleotide sequence ID" value="XM_018850948.1"/>
</dbReference>
<sequence length="349" mass="37947">MAPWQASVDRFCYQYLQLEAEPSLPPAEFLKLSDAQEAIYERAFADTVRYAPPPRYQLRVLKALVAAVEKSIDDWEKHALSDNLMSAMTDLLAAPLPSEVDSAQQKCYVTYALSLLQPPPAEEEVATAAGDHAQPTITLLESRSLISAGGTTGLRTWEAALHLGQYLCERPALVRGRRVLELGAGTGYLSILCARHLGAAHVLASDGSDDVLANLPDSLFLNGLREAGGQIAPMDLKWGHALLGAEERRWNGGRGVDVVLGADITYDASVVPALAATLLELLALYPRAEVYITATQRNHATFAAFLDACRTHRLAVEDLHYGVAPREQQAGPFYNDTVEIRACKISRVA</sequence>
<protein>
    <recommendedName>
        <fullName evidence="3">Methyltransferase-16</fullName>
    </recommendedName>
</protein>
<proteinExistence type="predicted"/>
<accession>A0A167PMR9</accession>
<dbReference type="Proteomes" id="UP000076744">
    <property type="component" value="Unassembled WGS sequence"/>
</dbReference>
<name>A0A167PMR9_CORFA</name>
<dbReference type="InterPro" id="IPR029063">
    <property type="entry name" value="SAM-dependent_MTases_sf"/>
</dbReference>
<dbReference type="GO" id="GO:0005737">
    <property type="term" value="C:cytoplasm"/>
    <property type="evidence" value="ECO:0007669"/>
    <property type="project" value="TreeGrafter"/>
</dbReference>
<comment type="caution">
    <text evidence="1">The sequence shown here is derived from an EMBL/GenBank/DDBJ whole genome shotgun (WGS) entry which is preliminary data.</text>
</comment>
<evidence type="ECO:0000313" key="2">
    <source>
        <dbReference type="Proteomes" id="UP000076744"/>
    </source>
</evidence>
<gene>
    <name evidence="1" type="ORF">ISF_07345</name>
</gene>